<dbReference type="NCBIfam" id="TIGR01484">
    <property type="entry name" value="HAD-SF-IIB"/>
    <property type="match status" value="1"/>
</dbReference>
<dbReference type="GO" id="GO:0000287">
    <property type="term" value="F:magnesium ion binding"/>
    <property type="evidence" value="ECO:0007669"/>
    <property type="project" value="TreeGrafter"/>
</dbReference>
<dbReference type="Proteomes" id="UP000284676">
    <property type="component" value="Unassembled WGS sequence"/>
</dbReference>
<dbReference type="PANTHER" id="PTHR10000:SF8">
    <property type="entry name" value="HAD SUPERFAMILY HYDROLASE-LIKE, TYPE 3"/>
    <property type="match status" value="1"/>
</dbReference>
<proteinExistence type="predicted"/>
<protein>
    <submittedName>
        <fullName evidence="1">Cof-type HAD-IIB family hydrolase</fullName>
    </submittedName>
</protein>
<name>A0A414PWY1_FUSMR</name>
<dbReference type="GO" id="GO:0005829">
    <property type="term" value="C:cytosol"/>
    <property type="evidence" value="ECO:0007669"/>
    <property type="project" value="TreeGrafter"/>
</dbReference>
<evidence type="ECO:0000313" key="2">
    <source>
        <dbReference type="Proteomes" id="UP000284676"/>
    </source>
</evidence>
<dbReference type="GeneID" id="62763144"/>
<dbReference type="PROSITE" id="PS01229">
    <property type="entry name" value="COF_2"/>
    <property type="match status" value="1"/>
</dbReference>
<dbReference type="Gene3D" id="3.30.1240.10">
    <property type="match status" value="1"/>
</dbReference>
<dbReference type="SUPFAM" id="SSF56784">
    <property type="entry name" value="HAD-like"/>
    <property type="match status" value="1"/>
</dbReference>
<dbReference type="SFLD" id="SFLDG01144">
    <property type="entry name" value="C2.B.4:_PGP_Like"/>
    <property type="match status" value="1"/>
</dbReference>
<accession>A0A414PWY1</accession>
<dbReference type="InterPro" id="IPR006379">
    <property type="entry name" value="HAD-SF_hydro_IIB"/>
</dbReference>
<evidence type="ECO:0000313" key="1">
    <source>
        <dbReference type="EMBL" id="RHF73006.1"/>
    </source>
</evidence>
<dbReference type="Pfam" id="PF08282">
    <property type="entry name" value="Hydrolase_3"/>
    <property type="match status" value="1"/>
</dbReference>
<dbReference type="Gene3D" id="3.40.50.1000">
    <property type="entry name" value="HAD superfamily/HAD-like"/>
    <property type="match status" value="1"/>
</dbReference>
<dbReference type="EMBL" id="QRHL01000006">
    <property type="protein sequence ID" value="RHF73006.1"/>
    <property type="molecule type" value="Genomic_DNA"/>
</dbReference>
<comment type="caution">
    <text evidence="1">The sequence shown here is derived from an EMBL/GenBank/DDBJ whole genome shotgun (WGS) entry which is preliminary data.</text>
</comment>
<dbReference type="RefSeq" id="WP_005884181.1">
    <property type="nucleotide sequence ID" value="NZ_CABMMQ010000001.1"/>
</dbReference>
<dbReference type="InterPro" id="IPR000150">
    <property type="entry name" value="Cof"/>
</dbReference>
<dbReference type="InterPro" id="IPR036412">
    <property type="entry name" value="HAD-like_sf"/>
</dbReference>
<dbReference type="PROSITE" id="PS01228">
    <property type="entry name" value="COF_1"/>
    <property type="match status" value="1"/>
</dbReference>
<dbReference type="AlphaFoldDB" id="A0A414PWY1"/>
<dbReference type="PANTHER" id="PTHR10000">
    <property type="entry name" value="PHOSPHOSERINE PHOSPHATASE"/>
    <property type="match status" value="1"/>
</dbReference>
<dbReference type="NCBIfam" id="TIGR00099">
    <property type="entry name" value="Cof-subfamily"/>
    <property type="match status" value="1"/>
</dbReference>
<dbReference type="InterPro" id="IPR023214">
    <property type="entry name" value="HAD_sf"/>
</dbReference>
<reference evidence="1 2" key="1">
    <citation type="submission" date="2018-08" db="EMBL/GenBank/DDBJ databases">
        <title>A genome reference for cultivated species of the human gut microbiota.</title>
        <authorList>
            <person name="Zou Y."/>
            <person name="Xue W."/>
            <person name="Luo G."/>
        </authorList>
    </citation>
    <scope>NUCLEOTIDE SEQUENCE [LARGE SCALE GENOMIC DNA]</scope>
    <source>
        <strain evidence="1 2">AM25-1</strain>
    </source>
</reference>
<dbReference type="SFLD" id="SFLDS00003">
    <property type="entry name" value="Haloacid_Dehalogenase"/>
    <property type="match status" value="1"/>
</dbReference>
<dbReference type="SFLD" id="SFLDG01140">
    <property type="entry name" value="C2.B:_Phosphomannomutase_and_P"/>
    <property type="match status" value="1"/>
</dbReference>
<organism evidence="1 2">
    <name type="scientific">Fusobacterium mortiferum</name>
    <dbReference type="NCBI Taxonomy" id="850"/>
    <lineage>
        <taxon>Bacteria</taxon>
        <taxon>Fusobacteriati</taxon>
        <taxon>Fusobacteriota</taxon>
        <taxon>Fusobacteriia</taxon>
        <taxon>Fusobacteriales</taxon>
        <taxon>Fusobacteriaceae</taxon>
        <taxon>Fusobacterium</taxon>
    </lineage>
</organism>
<dbReference type="GO" id="GO:0016791">
    <property type="term" value="F:phosphatase activity"/>
    <property type="evidence" value="ECO:0007669"/>
    <property type="project" value="TreeGrafter"/>
</dbReference>
<keyword evidence="1" id="KW-0378">Hydrolase</keyword>
<gene>
    <name evidence="1" type="ORF">DW663_05645</name>
</gene>
<sequence length="266" mass="30358">MKIKAIALDLDGTLLTSDKKISDINKEVLKYLENKGVKIFIVTGRTYISAKPFAQELGIDSSIIAYNGAKVVNYKNDELIFNLPLEEKYSKKIIKMAKEKGFHVNLYQNNKWFVEELDNDETRHYANHTGLTPVKKSFDSFDDYSMTKITIQNMENSKEFNEFCDEIKDVLGNDVYTAKSQSFLFEVLNKNVNKGLVLEKVLKSYGISTEECVAFGDANNDLEMLTTVKYGVAMGNSDIELKRQVNYVTDTNDNNGVAKFLKKYFF</sequence>
<dbReference type="CDD" id="cd07516">
    <property type="entry name" value="HAD_Pase"/>
    <property type="match status" value="1"/>
</dbReference>